<dbReference type="AlphaFoldDB" id="A0A6P6YHS3"/>
<accession>A0A6P6YHS3</accession>
<dbReference type="KEGG" id="dpte:113798443"/>
<gene>
    <name evidence="3" type="primary">LOC113798443</name>
</gene>
<keyword evidence="1" id="KW-0812">Transmembrane</keyword>
<proteinExistence type="predicted"/>
<keyword evidence="2" id="KW-1185">Reference proteome</keyword>
<keyword evidence="1" id="KW-0472">Membrane</keyword>
<dbReference type="OrthoDB" id="10051804at2759"/>
<sequence>MILMFGMVNAQQQQQQQLKCGDLKQCSKMFREATLSHNLSYDLSSDKIERICVKLNRAVNCFKNYRSMCINDNIHNSKIITDFYDQMSEGPLGLTMELCNNTKFKQDYLTLGPCQKKYRGEFDRCLTMNQGNQITQNDSNSTILEQFIEHCCALHNYHNCIYDISLDKCGKDAAEFSLKILELFNRNYLRECAKYANLSHLCSNRFSRSNATNIHLLWSSITIITISSLIWSFIICSMTSR</sequence>
<dbReference type="PANTHER" id="PTHR33964">
    <property type="entry name" value="RE45066P-RELATED"/>
    <property type="match status" value="1"/>
</dbReference>
<keyword evidence="1" id="KW-1133">Transmembrane helix</keyword>
<dbReference type="Proteomes" id="UP000515146">
    <property type="component" value="Unplaced"/>
</dbReference>
<feature type="transmembrane region" description="Helical" evidence="1">
    <location>
        <begin position="216"/>
        <end position="236"/>
    </location>
</feature>
<protein>
    <submittedName>
        <fullName evidence="3">Uncharacterized protein LOC113798443</fullName>
    </submittedName>
</protein>
<dbReference type="InParanoid" id="A0A6P6YHS3"/>
<reference evidence="3" key="1">
    <citation type="submission" date="2025-08" db="UniProtKB">
        <authorList>
            <consortium name="RefSeq"/>
        </authorList>
    </citation>
    <scope>IDENTIFICATION</scope>
    <source>
        <strain evidence="3">Airmid</strain>
    </source>
</reference>
<dbReference type="RefSeq" id="XP_027204787.1">
    <property type="nucleotide sequence ID" value="XM_027348986.1"/>
</dbReference>
<dbReference type="OMA" id="SMCINDN"/>
<organism evidence="2 3">
    <name type="scientific">Dermatophagoides pteronyssinus</name>
    <name type="common">European house dust mite</name>
    <dbReference type="NCBI Taxonomy" id="6956"/>
    <lineage>
        <taxon>Eukaryota</taxon>
        <taxon>Metazoa</taxon>
        <taxon>Ecdysozoa</taxon>
        <taxon>Arthropoda</taxon>
        <taxon>Chelicerata</taxon>
        <taxon>Arachnida</taxon>
        <taxon>Acari</taxon>
        <taxon>Acariformes</taxon>
        <taxon>Sarcoptiformes</taxon>
        <taxon>Astigmata</taxon>
        <taxon>Psoroptidia</taxon>
        <taxon>Analgoidea</taxon>
        <taxon>Pyroglyphidae</taxon>
        <taxon>Dermatophagoidinae</taxon>
        <taxon>Dermatophagoides</taxon>
    </lineage>
</organism>
<evidence type="ECO:0000313" key="3">
    <source>
        <dbReference type="RefSeq" id="XP_027204787.1"/>
    </source>
</evidence>
<dbReference type="PANTHER" id="PTHR33964:SF2">
    <property type="entry name" value="IP09356P"/>
    <property type="match status" value="1"/>
</dbReference>
<evidence type="ECO:0000256" key="1">
    <source>
        <dbReference type="SAM" id="Phobius"/>
    </source>
</evidence>
<name>A0A6P6YHS3_DERPT</name>
<evidence type="ECO:0000313" key="2">
    <source>
        <dbReference type="Proteomes" id="UP000515146"/>
    </source>
</evidence>